<sequence>MKIRTITSGLGSGGHSKRCDFVELVENLKGEELLLAAERNVLVETLKTGALGLPLAPEPTYLVDGRNSRPANPPPYEDEALGNNVDSTRPKTIRKREVDQEDLAFLVHWLASHEMKIDFELYRGKEKGELLNVVRAYYDHHREDLELMDALQHILHEEDWDAIRRPAEAGTSEA</sequence>
<name>A8NLG1_COPC7</name>
<keyword evidence="3" id="KW-1185">Reference proteome</keyword>
<reference evidence="2 3" key="1">
    <citation type="journal article" date="2010" name="Proc. Natl. Acad. Sci. U.S.A.">
        <title>Insights into evolution of multicellular fungi from the assembled chromosomes of the mushroom Coprinopsis cinerea (Coprinus cinereus).</title>
        <authorList>
            <person name="Stajich J.E."/>
            <person name="Wilke S.K."/>
            <person name="Ahren D."/>
            <person name="Au C.H."/>
            <person name="Birren B.W."/>
            <person name="Borodovsky M."/>
            <person name="Burns C."/>
            <person name="Canback B."/>
            <person name="Casselton L.A."/>
            <person name="Cheng C.K."/>
            <person name="Deng J."/>
            <person name="Dietrich F.S."/>
            <person name="Fargo D.C."/>
            <person name="Farman M.L."/>
            <person name="Gathman A.C."/>
            <person name="Goldberg J."/>
            <person name="Guigo R."/>
            <person name="Hoegger P.J."/>
            <person name="Hooker J.B."/>
            <person name="Huggins A."/>
            <person name="James T.Y."/>
            <person name="Kamada T."/>
            <person name="Kilaru S."/>
            <person name="Kodira C."/>
            <person name="Kues U."/>
            <person name="Kupfer D."/>
            <person name="Kwan H.S."/>
            <person name="Lomsadze A."/>
            <person name="Li W."/>
            <person name="Lilly W.W."/>
            <person name="Ma L.J."/>
            <person name="Mackey A.J."/>
            <person name="Manning G."/>
            <person name="Martin F."/>
            <person name="Muraguchi H."/>
            <person name="Natvig D.O."/>
            <person name="Palmerini H."/>
            <person name="Ramesh M.A."/>
            <person name="Rehmeyer C.J."/>
            <person name="Roe B.A."/>
            <person name="Shenoy N."/>
            <person name="Stanke M."/>
            <person name="Ter-Hovhannisyan V."/>
            <person name="Tunlid A."/>
            <person name="Velagapudi R."/>
            <person name="Vision T.J."/>
            <person name="Zeng Q."/>
            <person name="Zolan M.E."/>
            <person name="Pukkila P.J."/>
        </authorList>
    </citation>
    <scope>NUCLEOTIDE SEQUENCE [LARGE SCALE GENOMIC DNA]</scope>
    <source>
        <strain evidence="3">Okayama-7 / 130 / ATCC MYA-4618 / FGSC 9003</strain>
    </source>
</reference>
<dbReference type="AlphaFoldDB" id="A8NLG1"/>
<dbReference type="InParanoid" id="A8NLG1"/>
<protein>
    <submittedName>
        <fullName evidence="2">Uncharacterized protein</fullName>
    </submittedName>
</protein>
<comment type="caution">
    <text evidence="2">The sequence shown here is derived from an EMBL/GenBank/DDBJ whole genome shotgun (WGS) entry which is preliminary data.</text>
</comment>
<dbReference type="OrthoDB" id="10066232at2759"/>
<evidence type="ECO:0000313" key="3">
    <source>
        <dbReference type="Proteomes" id="UP000001861"/>
    </source>
</evidence>
<dbReference type="STRING" id="240176.A8NLG1"/>
<dbReference type="HOGENOM" id="CLU_1539956_0_0_1"/>
<dbReference type="VEuPathDB" id="FungiDB:CC1G_05815"/>
<dbReference type="EMBL" id="AACS02000012">
    <property type="protein sequence ID" value="EAU87126.2"/>
    <property type="molecule type" value="Genomic_DNA"/>
</dbReference>
<evidence type="ECO:0000256" key="1">
    <source>
        <dbReference type="SAM" id="MobiDB-lite"/>
    </source>
</evidence>
<accession>A8NLG1</accession>
<dbReference type="RefSeq" id="XP_001834678.2">
    <property type="nucleotide sequence ID" value="XM_001834626.2"/>
</dbReference>
<dbReference type="eggNOG" id="ENOG502QY8Y">
    <property type="taxonomic scope" value="Eukaryota"/>
</dbReference>
<organism evidence="2 3">
    <name type="scientific">Coprinopsis cinerea (strain Okayama-7 / 130 / ATCC MYA-4618 / FGSC 9003)</name>
    <name type="common">Inky cap fungus</name>
    <name type="synonym">Hormographiella aspergillata</name>
    <dbReference type="NCBI Taxonomy" id="240176"/>
    <lineage>
        <taxon>Eukaryota</taxon>
        <taxon>Fungi</taxon>
        <taxon>Dikarya</taxon>
        <taxon>Basidiomycota</taxon>
        <taxon>Agaricomycotina</taxon>
        <taxon>Agaricomycetes</taxon>
        <taxon>Agaricomycetidae</taxon>
        <taxon>Agaricales</taxon>
        <taxon>Agaricineae</taxon>
        <taxon>Psathyrellaceae</taxon>
        <taxon>Coprinopsis</taxon>
    </lineage>
</organism>
<dbReference type="OMA" id="IRFHEYE"/>
<proteinExistence type="predicted"/>
<dbReference type="KEGG" id="cci:CC1G_05815"/>
<evidence type="ECO:0000313" key="2">
    <source>
        <dbReference type="EMBL" id="EAU87126.2"/>
    </source>
</evidence>
<feature type="region of interest" description="Disordered" evidence="1">
    <location>
        <begin position="65"/>
        <end position="87"/>
    </location>
</feature>
<dbReference type="GeneID" id="6011195"/>
<gene>
    <name evidence="2" type="ORF">CC1G_05815</name>
</gene>
<dbReference type="Proteomes" id="UP000001861">
    <property type="component" value="Unassembled WGS sequence"/>
</dbReference>